<protein>
    <submittedName>
        <fullName evidence="1">Homoserine O-acetyltransferase</fullName>
    </submittedName>
</protein>
<gene>
    <name evidence="1" type="ORF">H640_01743</name>
</gene>
<accession>A0ACB4UQN3</accession>
<sequence length="402" mass="43307">MVMKYVQLGDFTTQAGAVIPQVRIAYEMWGQQRGNNVILVEHALTGDADACSWWPGLIGPGLVIDTDRYCVICTNVLGGCSGSTGPGTPAPDGRAWGSRFPALCIRDMVAAERQLLALLGIDELLGVIGGSMGGARALEWAAMYPEMAGSACVIATSARSSAWQIGIQTTQICAVEADPDWQNGDYYDTGRCPDRGLGAARRIAHLTYRGERELDARFGSAPQKGEEPFSAYRSSQGRFAVESYLDHQASKLLQRFDAGTYVALTHAVNRHDIGRERGGVKEALASITIPVLVAGVDTDLLYPLHQQEFLTEHLGNPLGLDTIVSHVGHDGFLTETEQLQDVFTHYLDAVDLNGRGEPHLLQERASGLCSADVGSTRPFADASSAEPYARGQKVTTQKVTAR</sequence>
<dbReference type="EMBL" id="AOST01000018">
    <property type="protein sequence ID" value="ERF67664.1"/>
    <property type="molecule type" value="Genomic_DNA"/>
</dbReference>
<keyword evidence="2" id="KW-1185">Reference proteome</keyword>
<reference evidence="1 2" key="1">
    <citation type="journal article" date="2013" name="BMC Genomics">
        <title>Comparative genomics reveals distinct host-interacting traits of three major human-associated propionibacteria.</title>
        <authorList>
            <person name="Mak T.N."/>
            <person name="Schmid M."/>
            <person name="Brzuszkiewicz E."/>
            <person name="Zeng G."/>
            <person name="Meyer R."/>
            <person name="Sfanos K.S."/>
            <person name="Brinkmann V."/>
            <person name="Meyer T.F."/>
            <person name="Bruggemann H."/>
        </authorList>
    </citation>
    <scope>NUCLEOTIDE SEQUENCE [LARGE SCALE GENOMIC DNA]</scope>
    <source>
        <strain evidence="1 2">TM11</strain>
    </source>
</reference>
<name>A0ACB4UQN3_9ACTN</name>
<organism evidence="1 2">
    <name type="scientific">Cutibacterium granulosum TM11</name>
    <dbReference type="NCBI Taxonomy" id="1292373"/>
    <lineage>
        <taxon>Bacteria</taxon>
        <taxon>Bacillati</taxon>
        <taxon>Actinomycetota</taxon>
        <taxon>Actinomycetes</taxon>
        <taxon>Propionibacteriales</taxon>
        <taxon>Propionibacteriaceae</taxon>
        <taxon>Cutibacterium</taxon>
    </lineage>
</organism>
<evidence type="ECO:0000313" key="1">
    <source>
        <dbReference type="EMBL" id="ERF67664.1"/>
    </source>
</evidence>
<evidence type="ECO:0000313" key="2">
    <source>
        <dbReference type="Proteomes" id="UP000053711"/>
    </source>
</evidence>
<proteinExistence type="predicted"/>
<dbReference type="Proteomes" id="UP000053711">
    <property type="component" value="Unassembled WGS sequence"/>
</dbReference>
<comment type="caution">
    <text evidence="1">The sequence shown here is derived from an EMBL/GenBank/DDBJ whole genome shotgun (WGS) entry which is preliminary data.</text>
</comment>